<dbReference type="PANTHER" id="PTHR11118:SF1">
    <property type="entry name" value="RNA-SPLICING LIGASE RTCB HOMOLOG"/>
    <property type="match status" value="1"/>
</dbReference>
<dbReference type="EMBL" id="VZUS01000001">
    <property type="protein sequence ID" value="KAB1186678.1"/>
    <property type="molecule type" value="Genomic_DNA"/>
</dbReference>
<dbReference type="InterPro" id="IPR036025">
    <property type="entry name" value="RtcB-like_sf"/>
</dbReference>
<evidence type="ECO:0000256" key="1">
    <source>
        <dbReference type="ARBA" id="ARBA00008071"/>
    </source>
</evidence>
<feature type="binding site" evidence="13">
    <location>
        <position position="392"/>
    </location>
    <ligand>
        <name>GMP</name>
        <dbReference type="ChEBI" id="CHEBI:58115"/>
    </ligand>
</feature>
<comment type="catalytic activity">
    <reaction evidence="10">
        <text>a 3'-end 3'-phospho-ribonucleotide-RNA + a 5'-end dephospho-ribonucleoside-RNA + GTP = a ribonucleotidyl-ribonucleotide-RNA + GMP + diphosphate</text>
        <dbReference type="Rhea" id="RHEA:68076"/>
        <dbReference type="Rhea" id="RHEA-COMP:10463"/>
        <dbReference type="Rhea" id="RHEA-COMP:13936"/>
        <dbReference type="Rhea" id="RHEA-COMP:17355"/>
        <dbReference type="ChEBI" id="CHEBI:33019"/>
        <dbReference type="ChEBI" id="CHEBI:37565"/>
        <dbReference type="ChEBI" id="CHEBI:58115"/>
        <dbReference type="ChEBI" id="CHEBI:83062"/>
        <dbReference type="ChEBI" id="CHEBI:138284"/>
        <dbReference type="ChEBI" id="CHEBI:173118"/>
        <dbReference type="EC" id="6.5.1.8"/>
    </reaction>
</comment>
<keyword evidence="6 13" id="KW-0342">GTP-binding</keyword>
<feature type="binding site" evidence="13">
    <location>
        <begin position="411"/>
        <end position="414"/>
    </location>
    <ligand>
        <name>GMP</name>
        <dbReference type="ChEBI" id="CHEBI:58115"/>
    </ligand>
</feature>
<comment type="caution">
    <text evidence="16">The sequence shown here is derived from an EMBL/GenBank/DDBJ whole genome shotgun (WGS) entry which is preliminary data.</text>
</comment>
<dbReference type="PANTHER" id="PTHR11118">
    <property type="entry name" value="RNA-SPLICING LIGASE RTCB HOMOLOG"/>
    <property type="match status" value="1"/>
</dbReference>
<dbReference type="GO" id="GO:0046872">
    <property type="term" value="F:metal ion binding"/>
    <property type="evidence" value="ECO:0007669"/>
    <property type="project" value="UniProtKB-UniRule"/>
</dbReference>
<evidence type="ECO:0000256" key="9">
    <source>
        <dbReference type="ARBA" id="ARBA00045316"/>
    </source>
</evidence>
<dbReference type="GO" id="GO:0003972">
    <property type="term" value="F:RNA ligase (ATP) activity"/>
    <property type="evidence" value="ECO:0007669"/>
    <property type="project" value="TreeGrafter"/>
</dbReference>
<sequence>MRSVSIVYVGGGEMVKLVERRENVYEIERTGEMHVPARVYGSASLIEEMLEEGDLTLTQVRNVATLPGIQKFALVLPDGHQGYGFPIGGVAAVDLDEGVISPGGIGFDINCGVRLLRTGLSYGDIAGQEAILADRLYQTIPTGLGKGGYLRTDISDVRGILESGMEWMLEKGHATEDDLDHCEENGCLPGNPNAVPTEALKRGVNQVGSLGSGNHFLEVQRVGEVYDPETAAAFGIESDDIVVMIHSGSRGLGHQTCSHFIREFERAYPDLVESLPDRQLVYAPLGDPLADKYWGAMNGAANFAWANRQAMTQAVREVFGALFDATAVELVYDVCHNIAKEERHTVRGREKSLLVHRKGATRAFPAGRPEIPDAYRNVGQPVFLPGSMGTHSYVLAGGPQSLELSFGSTAHGAGRLKSRTQAKGEYTAGELQKALRARGIFVRARSGGTLTEEAPGAYKDIDEVVRVSDALGIGTKVARMSPLANIKG</sequence>
<dbReference type="SUPFAM" id="SSF103365">
    <property type="entry name" value="Hypothetical protein PH1602"/>
    <property type="match status" value="1"/>
</dbReference>
<feature type="binding site" evidence="13">
    <location>
        <position position="487"/>
    </location>
    <ligand>
        <name>GMP</name>
        <dbReference type="ChEBI" id="CHEBI:58115"/>
    </ligand>
</feature>
<keyword evidence="4 14" id="KW-0479">Metal-binding</keyword>
<evidence type="ECO:0000256" key="10">
    <source>
        <dbReference type="ARBA" id="ARBA00047746"/>
    </source>
</evidence>
<evidence type="ECO:0000256" key="13">
    <source>
        <dbReference type="PIRSR" id="PIRSR601233-2"/>
    </source>
</evidence>
<organism evidence="16">
    <name type="scientific">Haloferax sp. CBA1149</name>
    <dbReference type="NCBI Taxonomy" id="2650753"/>
    <lineage>
        <taxon>Archaea</taxon>
        <taxon>Methanobacteriati</taxon>
        <taxon>Methanobacteriota</taxon>
        <taxon>Stenosarchaea group</taxon>
        <taxon>Halobacteria</taxon>
        <taxon>Halobacteriales</taxon>
        <taxon>Haloferacaceae</taxon>
        <taxon>Haloferax</taxon>
    </lineage>
</organism>
<evidence type="ECO:0000256" key="6">
    <source>
        <dbReference type="ARBA" id="ARBA00023134"/>
    </source>
</evidence>
<evidence type="ECO:0000256" key="3">
    <source>
        <dbReference type="ARBA" id="ARBA00022598"/>
    </source>
</evidence>
<protein>
    <recommendedName>
        <fullName evidence="8 15">tRNA-splicing ligase RtcB</fullName>
        <ecNumber evidence="15">6.5.1.-</ecNumber>
    </recommendedName>
</protein>
<feature type="binding site" evidence="13">
    <location>
        <begin position="336"/>
        <end position="337"/>
    </location>
    <ligand>
        <name>GMP</name>
        <dbReference type="ChEBI" id="CHEBI:58115"/>
    </ligand>
</feature>
<gene>
    <name evidence="15" type="primary">rtcB</name>
    <name evidence="16" type="ORF">Hfx1149_00980</name>
</gene>
<evidence type="ECO:0000256" key="5">
    <source>
        <dbReference type="ARBA" id="ARBA00022741"/>
    </source>
</evidence>
<dbReference type="Pfam" id="PF01139">
    <property type="entry name" value="RtcB"/>
    <property type="match status" value="1"/>
</dbReference>
<accession>A0A643JTY8</accession>
<feature type="binding site" evidence="14">
    <location>
        <position position="215"/>
    </location>
    <ligand>
        <name>Mn(2+)</name>
        <dbReference type="ChEBI" id="CHEBI:29035"/>
        <label>1</label>
    </ligand>
</feature>
<comment type="cofactor">
    <cofactor evidence="14 15">
        <name>Mn(2+)</name>
        <dbReference type="ChEBI" id="CHEBI:29035"/>
    </cofactor>
    <text evidence="14 15">Binds 2 manganese ions per subunit.</text>
</comment>
<comment type="similarity">
    <text evidence="1 15">Belongs to the RtcB family.</text>
</comment>
<dbReference type="Gene3D" id="3.90.1860.10">
    <property type="entry name" value="tRNA-splicing ligase RtcB"/>
    <property type="match status" value="1"/>
</dbReference>
<evidence type="ECO:0000256" key="11">
    <source>
        <dbReference type="ARBA" id="ARBA00049514"/>
    </source>
</evidence>
<name>A0A643JTY8_9EURY</name>
<feature type="binding site" evidence="14">
    <location>
        <position position="246"/>
    </location>
    <ligand>
        <name>Mn(2+)</name>
        <dbReference type="ChEBI" id="CHEBI:29035"/>
        <label>2</label>
    </ligand>
</feature>
<comment type="subunit">
    <text evidence="2 15">Monomer.</text>
</comment>
<feature type="binding site" evidence="14">
    <location>
        <position position="336"/>
    </location>
    <ligand>
        <name>Mn(2+)</name>
        <dbReference type="ChEBI" id="CHEBI:29035"/>
        <label>2</label>
    </ligand>
</feature>
<dbReference type="PROSITE" id="PS01288">
    <property type="entry name" value="UPF0027"/>
    <property type="match status" value="1"/>
</dbReference>
<feature type="binding site" evidence="13">
    <location>
        <begin position="385"/>
        <end position="388"/>
    </location>
    <ligand>
        <name>GMP</name>
        <dbReference type="ChEBI" id="CHEBI:58115"/>
    </ligand>
</feature>
<comment type="function">
    <text evidence="9">Essential for tRNA splicing and maturation. Acts by directly joining spliced tRNA halves to mature-sized tRNAs. Joins RNA with 2',3'-cyclic-phosphate or 3'-phosphate ends to RNA with 5'-hydroxy ends.</text>
</comment>
<evidence type="ECO:0000256" key="12">
    <source>
        <dbReference type="PIRSR" id="PIRSR601233-1"/>
    </source>
</evidence>
<dbReference type="GO" id="GO:0170057">
    <property type="term" value="F:RNA ligase (GTP) activity"/>
    <property type="evidence" value="ECO:0007669"/>
    <property type="project" value="UniProtKB-EC"/>
</dbReference>
<feature type="binding site" evidence="13">
    <location>
        <begin position="214"/>
        <end position="218"/>
    </location>
    <ligand>
        <name>GMP</name>
        <dbReference type="ChEBI" id="CHEBI:58115"/>
    </ligand>
</feature>
<keyword evidence="7 14" id="KW-0464">Manganese</keyword>
<dbReference type="AlphaFoldDB" id="A0A643JTY8"/>
<evidence type="ECO:0000256" key="4">
    <source>
        <dbReference type="ARBA" id="ARBA00022723"/>
    </source>
</evidence>
<evidence type="ECO:0000256" key="7">
    <source>
        <dbReference type="ARBA" id="ARBA00023211"/>
    </source>
</evidence>
<proteinExistence type="inferred from homology"/>
<evidence type="ECO:0000313" key="16">
    <source>
        <dbReference type="EMBL" id="KAB1186678.1"/>
    </source>
</evidence>
<dbReference type="GO" id="GO:0006388">
    <property type="term" value="P:tRNA splicing, via endonucleolytic cleavage and ligation"/>
    <property type="evidence" value="ECO:0007669"/>
    <property type="project" value="UniProtKB-ARBA"/>
</dbReference>
<dbReference type="EC" id="6.5.1.-" evidence="15"/>
<comment type="catalytic activity">
    <reaction evidence="11">
        <text>a 3'-end 2',3'-cyclophospho-ribonucleotide-RNA + a 5'-end dephospho-ribonucleoside-RNA + GTP + H2O = a ribonucleotidyl-ribonucleotide-RNA + GMP + diphosphate + H(+)</text>
        <dbReference type="Rhea" id="RHEA:68080"/>
        <dbReference type="Rhea" id="RHEA-COMP:10464"/>
        <dbReference type="Rhea" id="RHEA-COMP:13936"/>
        <dbReference type="Rhea" id="RHEA-COMP:17355"/>
        <dbReference type="ChEBI" id="CHEBI:15377"/>
        <dbReference type="ChEBI" id="CHEBI:15378"/>
        <dbReference type="ChEBI" id="CHEBI:33019"/>
        <dbReference type="ChEBI" id="CHEBI:37565"/>
        <dbReference type="ChEBI" id="CHEBI:58115"/>
        <dbReference type="ChEBI" id="CHEBI:83064"/>
        <dbReference type="ChEBI" id="CHEBI:138284"/>
        <dbReference type="ChEBI" id="CHEBI:173118"/>
        <dbReference type="EC" id="6.5.1.8"/>
    </reaction>
</comment>
<dbReference type="FunFam" id="3.90.1860.10:FF:000001">
    <property type="entry name" value="tRNA-splicing ligase RtcB homolog"/>
    <property type="match status" value="1"/>
</dbReference>
<evidence type="ECO:0000256" key="14">
    <source>
        <dbReference type="PIRSR" id="PIRSR601233-3"/>
    </source>
</evidence>
<evidence type="ECO:0000256" key="8">
    <source>
        <dbReference type="ARBA" id="ARBA00033766"/>
    </source>
</evidence>
<dbReference type="GO" id="GO:0005525">
    <property type="term" value="F:GTP binding"/>
    <property type="evidence" value="ECO:0007669"/>
    <property type="project" value="UniProtKB-KW"/>
</dbReference>
<keyword evidence="3 15" id="KW-0436">Ligase</keyword>
<feature type="binding site" evidence="14">
    <location>
        <position position="108"/>
    </location>
    <ligand>
        <name>Mn(2+)</name>
        <dbReference type="ChEBI" id="CHEBI:29035"/>
        <label>1</label>
    </ligand>
</feature>
<evidence type="ECO:0000256" key="2">
    <source>
        <dbReference type="ARBA" id="ARBA00011245"/>
    </source>
</evidence>
<reference evidence="16" key="1">
    <citation type="submission" date="2019-09" db="EMBL/GenBank/DDBJ databases">
        <title>Genomic analysis of Haloferax sp. CBA1149.</title>
        <authorList>
            <person name="Roh S.W."/>
        </authorList>
    </citation>
    <scope>NUCLEOTIDE SEQUENCE</scope>
    <source>
        <strain evidence="16">CBA1149</strain>
    </source>
</reference>
<keyword evidence="5 13" id="KW-0547">Nucleotide-binding</keyword>
<evidence type="ECO:0000256" key="15">
    <source>
        <dbReference type="RuleBase" id="RU371113"/>
    </source>
</evidence>
<feature type="active site" description="GMP-histidine intermediate" evidence="12">
    <location>
        <position position="411"/>
    </location>
</feature>
<dbReference type="InterPro" id="IPR001233">
    <property type="entry name" value="RtcB"/>
</dbReference>